<gene>
    <name evidence="1" type="ORF">SAM23877_6101</name>
</gene>
<accession>A0A0K2B1X9</accession>
<name>A0A0K2B1X9_STRA7</name>
<proteinExistence type="predicted"/>
<organism evidence="1 2">
    <name type="scientific">Streptomyces ambofaciens (strain ATCC 23877 / 3486 / DSM 40053 / JCM 4204 / NBRC 12836 / NRRL B-2516)</name>
    <dbReference type="NCBI Taxonomy" id="278992"/>
    <lineage>
        <taxon>Bacteria</taxon>
        <taxon>Bacillati</taxon>
        <taxon>Actinomycetota</taxon>
        <taxon>Actinomycetes</taxon>
        <taxon>Kitasatosporales</taxon>
        <taxon>Streptomycetaceae</taxon>
        <taxon>Streptomyces</taxon>
    </lineage>
</organism>
<dbReference type="Proteomes" id="UP000061018">
    <property type="component" value="Chromosome"/>
</dbReference>
<dbReference type="AlphaFoldDB" id="A0A0K2B1X9"/>
<dbReference type="KEGG" id="samb:SAM23877_6101"/>
<evidence type="ECO:0000313" key="2">
    <source>
        <dbReference type="Proteomes" id="UP000061018"/>
    </source>
</evidence>
<evidence type="ECO:0000313" key="1">
    <source>
        <dbReference type="EMBL" id="AKZ59146.1"/>
    </source>
</evidence>
<dbReference type="EMBL" id="CP012382">
    <property type="protein sequence ID" value="AKZ59146.1"/>
    <property type="molecule type" value="Genomic_DNA"/>
</dbReference>
<reference evidence="2" key="1">
    <citation type="journal article" date="2015" name="J. Biotechnol.">
        <title>Complete genome sequence of Streptomyces ambofaciens ATCC 23877, the spiramycin producer.</title>
        <authorList>
            <person name="Thibessard A."/>
            <person name="Haas D."/>
            <person name="Gerbaud C."/>
            <person name="Aigle B."/>
            <person name="Lautru S."/>
            <person name="Pernodet J.L."/>
            <person name="Leblond P."/>
        </authorList>
    </citation>
    <scope>NUCLEOTIDE SEQUENCE [LARGE SCALE GENOMIC DNA]</scope>
    <source>
        <strain evidence="2">ATCC 23877 / 3486 / DSM 40053 / JCM 4204 / NBRC 12836 / NRRL B-2516</strain>
    </source>
</reference>
<sequence length="269" mass="30218">MPLTPLDRRYGSAVRSIWTSVLGRTNRSFLGLGSWRDADMRRFQRQALPIILAGERQVATLTASYLEQLYRDEDPRGRRARLDLDAVTGQALRGVDPSDVYERPFKELRAALGDDVSLDEAVNRGAHRLETLVKTDLQLARTHTVREVSADMPRFTYTVRELQGEYDCALCIIASTQRYHKRNLAPIHPGCDCLVKTVTADYDPGQVIDEETLERLHDLVEEAVGKADRGGRAVDYRKIIVANDHGEMGPVLGFKGQRFTGPDDINLPT</sequence>
<protein>
    <submittedName>
        <fullName evidence="1">Uncharacterized protein</fullName>
    </submittedName>
</protein>